<evidence type="ECO:0000259" key="2">
    <source>
        <dbReference type="Pfam" id="PF07514"/>
    </source>
</evidence>
<dbReference type="NCBIfam" id="NF041494">
    <property type="entry name" value="MobH"/>
    <property type="match status" value="1"/>
</dbReference>
<evidence type="ECO:0000313" key="4">
    <source>
        <dbReference type="Proteomes" id="UP000638014"/>
    </source>
</evidence>
<gene>
    <name evidence="3" type="ORF">IC617_08610</name>
</gene>
<dbReference type="InterPro" id="IPR011119">
    <property type="entry name" value="Unchr_helicase_relaxase_TraI"/>
</dbReference>
<comment type="caution">
    <text evidence="3">The sequence shown here is derived from an EMBL/GenBank/DDBJ whole genome shotgun (WGS) entry which is preliminary data.</text>
</comment>
<dbReference type="Proteomes" id="UP000638014">
    <property type="component" value="Unassembled WGS sequence"/>
</dbReference>
<dbReference type="Gene3D" id="1.10.3210.40">
    <property type="match status" value="1"/>
</dbReference>
<sequence length="819" mass="92031">MSVTVVERLKQVSVEFIQRHFWKQRADQYDNPPSELMDAAEADTIVFDIHGKRVTVADLLSHPPLAFGIPVVDVDILLSKQQDLIAEIRHNAPDLDDTVGLGQANFDTLYLEVIRRITSYIHCIPASENDHHESVGGLLRHSIEVSSLALRYARSKQLTATNYLDIERVRRPRWVYAAWLVGLMHDAGKLFTDMRVIDVQGRAPQWQPIIGSLLDWAEEHNVSHYKVHFSRGRRHNQHQTQAAYLLDKLLPDAAKNYLIESGDNLHQLIGVALNDYQHFQHFLTDALRVADARSVAADKRIVYDPHLGPKNASLRTNVIRAMRHLIAQWEINDPGTKSRVYMLGNEAYLAYPHAMDDIVSYLGKSGVNCPQSASWMRDFLSDNDITKQEDKEARYSLFMHGNFTKEEVTIVQENPQTDKWVPVVRLTWANYLFDGDVLPANTQGILKLNENFDGVHYVEAEAREILPLEKQRELERKGEAAKQAKIERSKRRQAKKKQKSQQPESPESGRDNHSPSEPLPAEPAANPSQSQMELEAPPAAPKLEKPPAGNFTAVRGKPKKPQQLEATVQPGDDTKPVAIKQPWHRRDAGAIGDMLDQVHTRVSEGQKQLTDYGIYHQGKSSYLIAKTFAAAFNVKATDVTGQLKQAELIQFDMSRPMALLVPFKDSDGHSLKGLHLTGPMTKALDIEQALGQAQEEQQEAPSNLTDTQDSLESEQDIDESPVEQNDTADEPSSPVTTMTSETSEVVDAVQASLKQQLTDLIDKGLLETNNGRYRTSNLPQLMLAIQGAIPFRQAFDALQSLTTMDGDYAYLNQEVFDDQ</sequence>
<feature type="compositionally biased region" description="Low complexity" evidence="1">
    <location>
        <begin position="522"/>
        <end position="537"/>
    </location>
</feature>
<feature type="region of interest" description="Disordered" evidence="1">
    <location>
        <begin position="474"/>
        <end position="577"/>
    </location>
</feature>
<name>A0A8J6QJ18_9GAMM</name>
<accession>A0A8J6QJ18</accession>
<feature type="region of interest" description="Disordered" evidence="1">
    <location>
        <begin position="691"/>
        <end position="741"/>
    </location>
</feature>
<dbReference type="RefSeq" id="WP_191144593.1">
    <property type="nucleotide sequence ID" value="NZ_JACXAF010000009.1"/>
</dbReference>
<feature type="compositionally biased region" description="Low complexity" evidence="1">
    <location>
        <begin position="730"/>
        <end position="741"/>
    </location>
</feature>
<evidence type="ECO:0000313" key="3">
    <source>
        <dbReference type="EMBL" id="MBD1389487.1"/>
    </source>
</evidence>
<keyword evidence="4" id="KW-1185">Reference proteome</keyword>
<proteinExistence type="predicted"/>
<feature type="compositionally biased region" description="Basic residues" evidence="1">
    <location>
        <begin position="488"/>
        <end position="499"/>
    </location>
</feature>
<organism evidence="3 4">
    <name type="scientific">Neiella litorisoli</name>
    <dbReference type="NCBI Taxonomy" id="2771431"/>
    <lineage>
        <taxon>Bacteria</taxon>
        <taxon>Pseudomonadati</taxon>
        <taxon>Pseudomonadota</taxon>
        <taxon>Gammaproteobacteria</taxon>
        <taxon>Alteromonadales</taxon>
        <taxon>Echinimonadaceae</taxon>
        <taxon>Neiella</taxon>
    </lineage>
</organism>
<feature type="compositionally biased region" description="Acidic residues" evidence="1">
    <location>
        <begin position="709"/>
        <end position="729"/>
    </location>
</feature>
<dbReference type="AlphaFoldDB" id="A0A8J6QJ18"/>
<dbReference type="EMBL" id="JACXAF010000009">
    <property type="protein sequence ID" value="MBD1389487.1"/>
    <property type="molecule type" value="Genomic_DNA"/>
</dbReference>
<evidence type="ECO:0000256" key="1">
    <source>
        <dbReference type="SAM" id="MobiDB-lite"/>
    </source>
</evidence>
<feature type="compositionally biased region" description="Basic and acidic residues" evidence="1">
    <location>
        <begin position="474"/>
        <end position="487"/>
    </location>
</feature>
<feature type="domain" description="Uncharacterised" evidence="2">
    <location>
        <begin position="76"/>
        <end position="387"/>
    </location>
</feature>
<protein>
    <submittedName>
        <fullName evidence="3">TraI domain-containing protein</fullName>
    </submittedName>
</protein>
<reference evidence="3" key="1">
    <citation type="submission" date="2020-09" db="EMBL/GenBank/DDBJ databases">
        <title>A novel bacterium of genus Neiella, isolated from South China Sea.</title>
        <authorList>
            <person name="Huang H."/>
            <person name="Mo K."/>
            <person name="Hu Y."/>
        </authorList>
    </citation>
    <scope>NUCLEOTIDE SEQUENCE</scope>
    <source>
        <strain evidence="3">HB171785</strain>
    </source>
</reference>
<dbReference type="Pfam" id="PF07514">
    <property type="entry name" value="TraI_2"/>
    <property type="match status" value="1"/>
</dbReference>